<protein>
    <submittedName>
        <fullName evidence="1">Uncharacterized protein</fullName>
    </submittedName>
</protein>
<sequence>MARPFEMITLKEHFEMVVFDKHGHDIHVVVPTIFKQTFDSILKHDIQDKLRNLTPFANIIFGKWQRNVLCGGKQPQVNLVLHDLGDTNLNYTQWEACAMEFLEYKQKLADSTKQTVILLRYAKVKEQGKFPPAVTNTYNLTMLHINEDINVINDFIKRLLVDSSFGKSLTTTSIHTRGLDKIIQLGEPTFCITVAIIDKLIASKNESSFLCRAGHRTKAEIWRYKILIEVIHEGNTTKFVFWDHEAAMLLDTSSTQMRATMIQAGITNPLEFPLALDAMLEKKFAFKVKWDLKWKSSFVVQFIKDEQLIAHLEGPQAINQNGEITSPPCYRSRYP</sequence>
<dbReference type="AlphaFoldDB" id="A0AAV1AQS0"/>
<dbReference type="Gene3D" id="2.40.50.140">
    <property type="entry name" value="Nucleic acid-binding proteins"/>
    <property type="match status" value="2"/>
</dbReference>
<accession>A0AAV1AQS0</accession>
<dbReference type="Proteomes" id="UP001157006">
    <property type="component" value="Chromosome 5"/>
</dbReference>
<name>A0AAV1AQS0_VICFA</name>
<proteinExistence type="predicted"/>
<gene>
    <name evidence="1" type="ORF">VFH_V045880</name>
</gene>
<organism evidence="1 2">
    <name type="scientific">Vicia faba</name>
    <name type="common">Broad bean</name>
    <name type="synonym">Faba vulgaris</name>
    <dbReference type="NCBI Taxonomy" id="3906"/>
    <lineage>
        <taxon>Eukaryota</taxon>
        <taxon>Viridiplantae</taxon>
        <taxon>Streptophyta</taxon>
        <taxon>Embryophyta</taxon>
        <taxon>Tracheophyta</taxon>
        <taxon>Spermatophyta</taxon>
        <taxon>Magnoliopsida</taxon>
        <taxon>eudicotyledons</taxon>
        <taxon>Gunneridae</taxon>
        <taxon>Pentapetalae</taxon>
        <taxon>rosids</taxon>
        <taxon>fabids</taxon>
        <taxon>Fabales</taxon>
        <taxon>Fabaceae</taxon>
        <taxon>Papilionoideae</taxon>
        <taxon>50 kb inversion clade</taxon>
        <taxon>NPAAA clade</taxon>
        <taxon>Hologalegina</taxon>
        <taxon>IRL clade</taxon>
        <taxon>Fabeae</taxon>
        <taxon>Vicia</taxon>
    </lineage>
</organism>
<dbReference type="InterPro" id="IPR012340">
    <property type="entry name" value="NA-bd_OB-fold"/>
</dbReference>
<evidence type="ECO:0000313" key="2">
    <source>
        <dbReference type="Proteomes" id="UP001157006"/>
    </source>
</evidence>
<reference evidence="1 2" key="1">
    <citation type="submission" date="2023-01" db="EMBL/GenBank/DDBJ databases">
        <authorList>
            <person name="Kreplak J."/>
        </authorList>
    </citation>
    <scope>NUCLEOTIDE SEQUENCE [LARGE SCALE GENOMIC DNA]</scope>
</reference>
<dbReference type="EMBL" id="OX451740">
    <property type="protein sequence ID" value="CAI8612671.1"/>
    <property type="molecule type" value="Genomic_DNA"/>
</dbReference>
<evidence type="ECO:0000313" key="1">
    <source>
        <dbReference type="EMBL" id="CAI8612671.1"/>
    </source>
</evidence>
<keyword evidence="2" id="KW-1185">Reference proteome</keyword>